<dbReference type="EMBL" id="KZ293477">
    <property type="protein sequence ID" value="PBK61237.1"/>
    <property type="molecule type" value="Genomic_DNA"/>
</dbReference>
<evidence type="ECO:0000313" key="2">
    <source>
        <dbReference type="EMBL" id="PBK61237.1"/>
    </source>
</evidence>
<sequence length="754" mass="81890">MTQGSKSSGNKKDKKNHAESSNKKDAKGKEKELASLKRARDGDNDSQPVDTPVTKKLKSKDAKVDEAEVVRATPAIRKRGPAPSKPPAVIMGISGGGFGEKVPSTAKPIKDGLKSIGVLVVKEDYGKFVNVDGRYWNKEVAPFVGERVDGEVALNPVSHYRPKGYKAINTFESALNAIEVNNAAVTSLVQQFLAGLNVLSHTESIRVQSSRLRECLNPVEEVVEEEDDSEVEEVVEEVAGPSKKKKAKSGTEALTLFLFYLLELSYERLTRRLREMAEPTDPVALAALTAYDGASRALSNLQDNLPDADEEGAVDAWVTKAQTQWQIAAKNWEAAGVLDRAWRRVERTFMKILPEVREKSLRTAFVEYNELAERAMQFDFDVVPLPIPKSLKQRGTSSSQRAGSHVASSPALLRQKSLVPLPDLSRQSTPASQTPKPPVLPATPPRQIPPMPVPPKSASPPTTPPPTKPSSVAPPSPKRAVSSRTSDLTVEVPKLNYSTATSPHTSSSSEKTQTKLTTFLRPKPPPPPAYAAFTGLQVPAGGNNSGWDSPAWSPISLINDTPSSPSGGFVFFPPDQTSSLHYRREHPFNIGPPSNATHTEKPTRPLRVVDAATRPSVLLGPDPTRREGSVPSPPPARTPLFFRGTDDEDEQSRGVMVNEEPVEESGGEGGVSQGQDDDVPTPPMGGPMVVDGDKGHPSDDDSSPPPTKSHRQKPKISFIFDDTTGDFEDPHPTIFLPRRPTSQEQNPRRSTRPH</sequence>
<feature type="compositionally biased region" description="Polar residues" evidence="1">
    <location>
        <begin position="425"/>
        <end position="434"/>
    </location>
</feature>
<organism evidence="2 3">
    <name type="scientific">Armillaria solidipes</name>
    <dbReference type="NCBI Taxonomy" id="1076256"/>
    <lineage>
        <taxon>Eukaryota</taxon>
        <taxon>Fungi</taxon>
        <taxon>Dikarya</taxon>
        <taxon>Basidiomycota</taxon>
        <taxon>Agaricomycotina</taxon>
        <taxon>Agaricomycetes</taxon>
        <taxon>Agaricomycetidae</taxon>
        <taxon>Agaricales</taxon>
        <taxon>Marasmiineae</taxon>
        <taxon>Physalacriaceae</taxon>
        <taxon>Armillaria</taxon>
    </lineage>
</organism>
<accession>A0A2H3B9H1</accession>
<evidence type="ECO:0000256" key="1">
    <source>
        <dbReference type="SAM" id="MobiDB-lite"/>
    </source>
</evidence>
<evidence type="ECO:0000313" key="3">
    <source>
        <dbReference type="Proteomes" id="UP000218334"/>
    </source>
</evidence>
<keyword evidence="3" id="KW-1185">Reference proteome</keyword>
<feature type="region of interest" description="Disordered" evidence="1">
    <location>
        <begin position="584"/>
        <end position="754"/>
    </location>
</feature>
<dbReference type="Proteomes" id="UP000218334">
    <property type="component" value="Unassembled WGS sequence"/>
</dbReference>
<dbReference type="AlphaFoldDB" id="A0A2H3B9H1"/>
<feature type="non-terminal residue" evidence="2">
    <location>
        <position position="754"/>
    </location>
</feature>
<feature type="region of interest" description="Disordered" evidence="1">
    <location>
        <begin position="391"/>
        <end position="547"/>
    </location>
</feature>
<protein>
    <submittedName>
        <fullName evidence="2">Uncharacterized protein</fullName>
    </submittedName>
</protein>
<reference evidence="3" key="1">
    <citation type="journal article" date="2017" name="Nat. Ecol. Evol.">
        <title>Genome expansion and lineage-specific genetic innovations in the forest pathogenic fungi Armillaria.</title>
        <authorList>
            <person name="Sipos G."/>
            <person name="Prasanna A.N."/>
            <person name="Walter M.C."/>
            <person name="O'Connor E."/>
            <person name="Balint B."/>
            <person name="Krizsan K."/>
            <person name="Kiss B."/>
            <person name="Hess J."/>
            <person name="Varga T."/>
            <person name="Slot J."/>
            <person name="Riley R."/>
            <person name="Boka B."/>
            <person name="Rigling D."/>
            <person name="Barry K."/>
            <person name="Lee J."/>
            <person name="Mihaltcheva S."/>
            <person name="LaButti K."/>
            <person name="Lipzen A."/>
            <person name="Waldron R."/>
            <person name="Moloney N.M."/>
            <person name="Sperisen C."/>
            <person name="Kredics L."/>
            <person name="Vagvoelgyi C."/>
            <person name="Patrignani A."/>
            <person name="Fitzpatrick D."/>
            <person name="Nagy I."/>
            <person name="Doyle S."/>
            <person name="Anderson J.B."/>
            <person name="Grigoriev I.V."/>
            <person name="Gueldener U."/>
            <person name="Muensterkoetter M."/>
            <person name="Nagy L.G."/>
        </authorList>
    </citation>
    <scope>NUCLEOTIDE SEQUENCE [LARGE SCALE GENOMIC DNA]</scope>
    <source>
        <strain evidence="3">28-4</strain>
    </source>
</reference>
<feature type="compositionally biased region" description="Pro residues" evidence="1">
    <location>
        <begin position="435"/>
        <end position="477"/>
    </location>
</feature>
<proteinExistence type="predicted"/>
<feature type="compositionally biased region" description="Polar residues" evidence="1">
    <location>
        <begin position="393"/>
        <end position="402"/>
    </location>
</feature>
<feature type="compositionally biased region" description="Basic and acidic residues" evidence="1">
    <location>
        <begin position="16"/>
        <end position="43"/>
    </location>
</feature>
<gene>
    <name evidence="2" type="ORF">ARMSODRAFT_981590</name>
</gene>
<feature type="region of interest" description="Disordered" evidence="1">
    <location>
        <begin position="1"/>
        <end position="66"/>
    </location>
</feature>
<name>A0A2H3B9H1_9AGAR</name>
<feature type="compositionally biased region" description="Low complexity" evidence="1">
    <location>
        <begin position="498"/>
        <end position="511"/>
    </location>
</feature>